<dbReference type="InterPro" id="IPR050090">
    <property type="entry name" value="Tyrosine_recombinase_XerCD"/>
</dbReference>
<keyword evidence="3" id="KW-0238">DNA-binding</keyword>
<dbReference type="Gene3D" id="1.10.443.10">
    <property type="entry name" value="Intergrase catalytic core"/>
    <property type="match status" value="1"/>
</dbReference>
<evidence type="ECO:0000256" key="1">
    <source>
        <dbReference type="ARBA" id="ARBA00008857"/>
    </source>
</evidence>
<evidence type="ECO:0000256" key="3">
    <source>
        <dbReference type="ARBA" id="ARBA00023125"/>
    </source>
</evidence>
<evidence type="ECO:0000313" key="7">
    <source>
        <dbReference type="Proteomes" id="UP000477849"/>
    </source>
</evidence>
<dbReference type="GO" id="GO:0006310">
    <property type="term" value="P:DNA recombination"/>
    <property type="evidence" value="ECO:0007669"/>
    <property type="project" value="UniProtKB-KW"/>
</dbReference>
<dbReference type="Proteomes" id="UP000477849">
    <property type="component" value="Unassembled WGS sequence"/>
</dbReference>
<keyword evidence="7" id="KW-1185">Reference proteome</keyword>
<comment type="caution">
    <text evidence="6">The sequence shown here is derived from an EMBL/GenBank/DDBJ whole genome shotgun (WGS) entry which is preliminary data.</text>
</comment>
<protein>
    <submittedName>
        <fullName evidence="6">Tyrosine-type recombinase/integrase</fullName>
    </submittedName>
</protein>
<dbReference type="Pfam" id="PF00589">
    <property type="entry name" value="Phage_integrase"/>
    <property type="match status" value="1"/>
</dbReference>
<comment type="similarity">
    <text evidence="1">Belongs to the 'phage' integrase family.</text>
</comment>
<dbReference type="PANTHER" id="PTHR30349">
    <property type="entry name" value="PHAGE INTEGRASE-RELATED"/>
    <property type="match status" value="1"/>
</dbReference>
<dbReference type="InterPro" id="IPR011010">
    <property type="entry name" value="DNA_brk_join_enz"/>
</dbReference>
<feature type="domain" description="Tyr recombinase" evidence="5">
    <location>
        <begin position="163"/>
        <end position="332"/>
    </location>
</feature>
<reference evidence="6 7" key="1">
    <citation type="submission" date="2020-02" db="EMBL/GenBank/DDBJ databases">
        <title>Genome sequence of the type strain CCBAU10050 of Rhizobium daejeonense.</title>
        <authorList>
            <person name="Gao J."/>
            <person name="Sun J."/>
        </authorList>
    </citation>
    <scope>NUCLEOTIDE SEQUENCE [LARGE SCALE GENOMIC DNA]</scope>
    <source>
        <strain evidence="6 7">CCBAU10050</strain>
    </source>
</reference>
<accession>A0A6M1RZE7</accession>
<evidence type="ECO:0000259" key="5">
    <source>
        <dbReference type="PROSITE" id="PS51898"/>
    </source>
</evidence>
<dbReference type="RefSeq" id="WP_163905183.1">
    <property type="nucleotide sequence ID" value="NZ_CP048427.1"/>
</dbReference>
<organism evidence="6 7">
    <name type="scientific">Rhizobium daejeonense</name>
    <dbReference type="NCBI Taxonomy" id="240521"/>
    <lineage>
        <taxon>Bacteria</taxon>
        <taxon>Pseudomonadati</taxon>
        <taxon>Pseudomonadota</taxon>
        <taxon>Alphaproteobacteria</taxon>
        <taxon>Hyphomicrobiales</taxon>
        <taxon>Rhizobiaceae</taxon>
        <taxon>Rhizobium/Agrobacterium group</taxon>
        <taxon>Rhizobium</taxon>
    </lineage>
</organism>
<dbReference type="InterPro" id="IPR010998">
    <property type="entry name" value="Integrase_recombinase_N"/>
</dbReference>
<dbReference type="GO" id="GO:0003677">
    <property type="term" value="F:DNA binding"/>
    <property type="evidence" value="ECO:0007669"/>
    <property type="project" value="UniProtKB-KW"/>
</dbReference>
<dbReference type="EMBL" id="JAAKZH010000003">
    <property type="protein sequence ID" value="NGO64245.1"/>
    <property type="molecule type" value="Genomic_DNA"/>
</dbReference>
<evidence type="ECO:0000313" key="6">
    <source>
        <dbReference type="EMBL" id="NGO64245.1"/>
    </source>
</evidence>
<keyword evidence="4" id="KW-0233">DNA recombination</keyword>
<name>A0A6M1RZE7_9HYPH</name>
<dbReference type="AlphaFoldDB" id="A0A6M1RZE7"/>
<evidence type="ECO:0000256" key="2">
    <source>
        <dbReference type="ARBA" id="ARBA00022908"/>
    </source>
</evidence>
<dbReference type="GO" id="GO:0015074">
    <property type="term" value="P:DNA integration"/>
    <property type="evidence" value="ECO:0007669"/>
    <property type="project" value="UniProtKB-KW"/>
</dbReference>
<dbReference type="SUPFAM" id="SSF56349">
    <property type="entry name" value="DNA breaking-rejoining enzymes"/>
    <property type="match status" value="1"/>
</dbReference>
<evidence type="ECO:0000256" key="4">
    <source>
        <dbReference type="ARBA" id="ARBA00023172"/>
    </source>
</evidence>
<sequence>MLVKLKGIHKVKRRLASGEIRIHYYAWRGGPRMQSPPNTEAFAAELLKHKADSAPVEVKTIDLLIDAFEASPAFAALAEKTKEGHRFAFKEIRKEWPRLPLKLTQQRGMKAMIRKWHQTFSANPRKADQMLFSLSRVFTFGIDEEIIEKNPCSGITRLYTGSRREAIWTPALISQFRAGAKAPLRLAFELAIHTGQRQGDLLSLTWKQYDGTHIQFEQGKTKKRVRIKVHSTLKAMLDALPRPAIRILTNSRGRPWTNDGFKTSWGKECTRLKIEGVTFHDLRGTFITERRREGSTAEQIASISGHSLTEVGRVLEKHYLAHDQQTGDAVILRMERTTRKQKK</sequence>
<dbReference type="InterPro" id="IPR002104">
    <property type="entry name" value="Integrase_catalytic"/>
</dbReference>
<dbReference type="Gene3D" id="1.10.150.130">
    <property type="match status" value="1"/>
</dbReference>
<proteinExistence type="inferred from homology"/>
<dbReference type="PANTHER" id="PTHR30349:SF64">
    <property type="entry name" value="PROPHAGE INTEGRASE INTD-RELATED"/>
    <property type="match status" value="1"/>
</dbReference>
<gene>
    <name evidence="6" type="ORF">G6N76_11210</name>
</gene>
<dbReference type="PROSITE" id="PS51898">
    <property type="entry name" value="TYR_RECOMBINASE"/>
    <property type="match status" value="1"/>
</dbReference>
<keyword evidence="2" id="KW-0229">DNA integration</keyword>
<dbReference type="InterPro" id="IPR013762">
    <property type="entry name" value="Integrase-like_cat_sf"/>
</dbReference>